<protein>
    <recommendedName>
        <fullName evidence="2">malate synthase</fullName>
        <ecNumber evidence="2">2.3.3.9</ecNumber>
    </recommendedName>
</protein>
<dbReference type="GO" id="GO:0005737">
    <property type="term" value="C:cytoplasm"/>
    <property type="evidence" value="ECO:0007669"/>
    <property type="project" value="TreeGrafter"/>
</dbReference>
<dbReference type="SUPFAM" id="SSF56601">
    <property type="entry name" value="beta-lactamase/transpeptidase-like"/>
    <property type="match status" value="1"/>
</dbReference>
<keyword evidence="3" id="KW-0329">Glyoxylate bypass</keyword>
<feature type="domain" description="Oxo-4-hydroxy-4-carboxy-5-ureidoimidazoline decarboxylase" evidence="12">
    <location>
        <begin position="710"/>
        <end position="821"/>
    </location>
</feature>
<dbReference type="Gene3D" id="1.20.1220.12">
    <property type="entry name" value="Malate synthase, domain III"/>
    <property type="match status" value="1"/>
</dbReference>
<dbReference type="GO" id="GO:0004474">
    <property type="term" value="F:malate synthase activity"/>
    <property type="evidence" value="ECO:0007669"/>
    <property type="project" value="UniProtKB-EC"/>
</dbReference>
<dbReference type="STRING" id="1513793.SAMN06296036_118111"/>
<sequence>MGDKNHEIPYYNDYIHPRLKDYLISEGSPCDHDKDLIQFGQGGSLETPKALKFMTNIHLKVQNNLARVLKQRQMDRKFIDDRTRALTKVNRDSHVDYQSQYYCTSIGLADESNRIVFGPLTDNFHKAHGQSVAPYKEEWKGPQVTLFGPPQSPKMAINAMNSYHRRLENEPPIVESLLAKQYIRPRWGADLEDSKTPLRRDLMQAAENLKDCLDGSLSYKDPKNGKEYRLSDDHRSLPIKRFPGLALPCHFMFYRGEPIPLHIYDFALHLYHNWQNEDGLIFYVPKIENEEEAAYIKNMVASAELLLHEEFPDYKPGAIRLMIVLENPRAIFRVNEIMDALDPYFIGVSLGWHDYLGSTARLFKEDSNYRIPVKADPHIVIKHIKSSHELVARVVGERGGITVGGMYGILPLESDIQSPSFQVALKGFFEDTITQLRRGLNGFWLAHPDFVRIGLAIAIAWEEDETSRSKIIKDLADDLLDDPYASQIAELLDKNEPSSIDKDDPLFNRRLIVADLPESDYVKNNSPEEVRYNIFQSLQYLADWLSGNGCVALPTSIDGKAVRVMDDLATAERSRWEVWHEIYHGRFSLGDYIRIAYEEQIFIQQDLTSNEKSVQVKWDEHSKKWYPIAFQIMLQLMTDPEPVEFATELLLPFTIETIREAEDPLREAQNLCPGKYRLSPWLDRYLSYYDACACHRFAKTMADLPIMDSDAVSNFFQTLTIEEVQEAARHHGDIGAERASLDKKAASEQAGVSDDQDIREKLLSLGDQYKRLFGFKFLISAQGLSGSRMLESLQTRLRNSPSQELTHAQQALGAITLNRLQNQPPDSIAAKGESLAKQYGIVGTSLAVSENGSIQSLSWGDTKRGSEPVKPETRFDIASLSKSIASAFAMELMSEHLISIDDNVNRILELLDSPFRLTCRENPEWLEELAIKDLMSHTGLNMHYVKAIPLDQAPKNIYSLLHDPEEFGYESIEVIYQPGSRFSYSGAGFMVLEHIVDLLTKGQTFEHAKRFFSELDIHHMSLDRSDLSHSLAEPIQENGEPFSKGPFWFPGFAAGFKANAESVCRFLSHLEQAYHNLDGSGAISHDTAIKMLHGDDKGSVEFMGLEMGLGIFVGKAGQNRFAIHQGANEGFRAMFLHCFDGPDRGKGFTILCNGDNNGVPYLSRLAQLILTEKSYRGIDTHQFKQCSDLTSIAQEQIVNRGFKDLVFRCFEPLLPENIVDKGQLDPIAEFNILNDATITYVSDQSFARAENLISDRLPSFDPSLFGKQGKVMDSWETRRHNSKGVDEVQMNIQKLSKVRYIQISTEYHDGNHGAQASLYGRASDKQNWQPILEDFPLSGHSLHRIRLDNESPKYCQWRLKMYPDGGISRLGLYEDLPEDLKGQFKLQKDSRGKRFDYEIPKVSKLPSLPTSILSHLPTKKYDEKNFASSYRGARILDVSNEHYGPAEAILSPLPPLHMFDGFESARSRDRENFEYIKVQLAEPIAISHIEIDFTFFKNNNPNEISIVGFDNNKETELIKTSKTKAYAGNKLRLSIDSDQVFSAVGLKIFPDGGLNRLKVFRKELI</sequence>
<evidence type="ECO:0000256" key="1">
    <source>
        <dbReference type="ARBA" id="ARBA00006394"/>
    </source>
</evidence>
<evidence type="ECO:0000256" key="7">
    <source>
        <dbReference type="ARBA" id="ARBA00047918"/>
    </source>
</evidence>
<dbReference type="GO" id="GO:0006144">
    <property type="term" value="P:purine nucleobase metabolic process"/>
    <property type="evidence" value="ECO:0007669"/>
    <property type="project" value="UniProtKB-KW"/>
</dbReference>
<keyword evidence="6" id="KW-0808">Transferase</keyword>
<dbReference type="InterPro" id="IPR001465">
    <property type="entry name" value="Malate_synthase_TIM"/>
</dbReference>
<dbReference type="GO" id="GO:0004037">
    <property type="term" value="F:allantoicase activity"/>
    <property type="evidence" value="ECO:0007669"/>
    <property type="project" value="InterPro"/>
</dbReference>
<feature type="active site" description="Proton donor" evidence="8">
    <location>
        <position position="567"/>
    </location>
</feature>
<dbReference type="Pfam" id="PF09349">
    <property type="entry name" value="OHCU_decarbox"/>
    <property type="match status" value="1"/>
</dbReference>
<dbReference type="SUPFAM" id="SSF158694">
    <property type="entry name" value="UraD-Like"/>
    <property type="match status" value="1"/>
</dbReference>
<dbReference type="OrthoDB" id="9768429at2"/>
<dbReference type="Gene3D" id="1.10.3330.10">
    <property type="entry name" value="Oxo-4-hydroxy-4-carboxy-5-ureidoimidazoline decarboxylase"/>
    <property type="match status" value="1"/>
</dbReference>
<feature type="domain" description="Allantoicase" evidence="11">
    <location>
        <begin position="1432"/>
        <end position="1561"/>
    </location>
</feature>
<comment type="catalytic activity">
    <reaction evidence="7">
        <text>glyoxylate + acetyl-CoA + H2O = (S)-malate + CoA + H(+)</text>
        <dbReference type="Rhea" id="RHEA:18181"/>
        <dbReference type="ChEBI" id="CHEBI:15377"/>
        <dbReference type="ChEBI" id="CHEBI:15378"/>
        <dbReference type="ChEBI" id="CHEBI:15589"/>
        <dbReference type="ChEBI" id="CHEBI:36655"/>
        <dbReference type="ChEBI" id="CHEBI:57287"/>
        <dbReference type="ChEBI" id="CHEBI:57288"/>
        <dbReference type="EC" id="2.3.3.9"/>
    </reaction>
</comment>
<evidence type="ECO:0000256" key="8">
    <source>
        <dbReference type="PIRSR" id="PIRSR601465-50"/>
    </source>
</evidence>
<feature type="domain" description="Malate synthase C-terminal" evidence="13">
    <location>
        <begin position="528"/>
        <end position="648"/>
    </location>
</feature>
<dbReference type="InterPro" id="IPR018020">
    <property type="entry name" value="OHCU_decarboxylase"/>
</dbReference>
<dbReference type="GO" id="GO:0006099">
    <property type="term" value="P:tricarboxylic acid cycle"/>
    <property type="evidence" value="ECO:0007669"/>
    <property type="project" value="UniProtKB-KW"/>
</dbReference>
<dbReference type="Pfam" id="PF00144">
    <property type="entry name" value="Beta-lactamase"/>
    <property type="match status" value="1"/>
</dbReference>
<dbReference type="Pfam" id="PF20659">
    <property type="entry name" value="MS_C"/>
    <property type="match status" value="1"/>
</dbReference>
<evidence type="ECO:0000313" key="14">
    <source>
        <dbReference type="EMBL" id="SMF57231.1"/>
    </source>
</evidence>
<dbReference type="Gene3D" id="3.20.20.360">
    <property type="entry name" value="Malate synthase, domain 3"/>
    <property type="match status" value="1"/>
</dbReference>
<evidence type="ECO:0000256" key="3">
    <source>
        <dbReference type="ARBA" id="ARBA00022435"/>
    </source>
</evidence>
<evidence type="ECO:0000259" key="13">
    <source>
        <dbReference type="Pfam" id="PF20659"/>
    </source>
</evidence>
<gene>
    <name evidence="14" type="ORF">SAMN06296036_118111</name>
</gene>
<dbReference type="RefSeq" id="WP_132322272.1">
    <property type="nucleotide sequence ID" value="NZ_FWZT01000018.1"/>
</dbReference>
<keyword evidence="15" id="KW-1185">Reference proteome</keyword>
<name>A0A1Y6CCT7_9BACT</name>
<evidence type="ECO:0000256" key="5">
    <source>
        <dbReference type="ARBA" id="ARBA00022631"/>
    </source>
</evidence>
<dbReference type="InterPro" id="IPR011076">
    <property type="entry name" value="Malate_synth_sf"/>
</dbReference>
<feature type="domain" description="Malate synthase TIM barrel" evidence="10">
    <location>
        <begin position="243"/>
        <end position="455"/>
    </location>
</feature>
<evidence type="ECO:0000259" key="11">
    <source>
        <dbReference type="Pfam" id="PF03561"/>
    </source>
</evidence>
<reference evidence="15" key="1">
    <citation type="submission" date="2017-04" db="EMBL/GenBank/DDBJ databases">
        <authorList>
            <person name="Varghese N."/>
            <person name="Submissions S."/>
        </authorList>
    </citation>
    <scope>NUCLEOTIDE SEQUENCE [LARGE SCALE GENOMIC DNA]</scope>
    <source>
        <strain evidence="15">RKEM611</strain>
    </source>
</reference>
<dbReference type="Pfam" id="PF01274">
    <property type="entry name" value="MS_TIM-barrel"/>
    <property type="match status" value="1"/>
</dbReference>
<dbReference type="InterPro" id="IPR008979">
    <property type="entry name" value="Galactose-bd-like_sf"/>
</dbReference>
<dbReference type="InterPro" id="IPR006252">
    <property type="entry name" value="Malate_synthA"/>
</dbReference>
<dbReference type="GO" id="GO:0006097">
    <property type="term" value="P:glyoxylate cycle"/>
    <property type="evidence" value="ECO:0007669"/>
    <property type="project" value="UniProtKB-KW"/>
</dbReference>
<feature type="active site" description="Proton acceptor" evidence="8">
    <location>
        <position position="241"/>
    </location>
</feature>
<organism evidence="14 15">
    <name type="scientific">Pseudobacteriovorax antillogorgiicola</name>
    <dbReference type="NCBI Taxonomy" id="1513793"/>
    <lineage>
        <taxon>Bacteria</taxon>
        <taxon>Pseudomonadati</taxon>
        <taxon>Bdellovibrionota</taxon>
        <taxon>Oligoflexia</taxon>
        <taxon>Oligoflexales</taxon>
        <taxon>Pseudobacteriovoracaceae</taxon>
        <taxon>Pseudobacteriovorax</taxon>
    </lineage>
</organism>
<evidence type="ECO:0000256" key="4">
    <source>
        <dbReference type="ARBA" id="ARBA00022532"/>
    </source>
</evidence>
<evidence type="ECO:0000259" key="9">
    <source>
        <dbReference type="Pfam" id="PF00144"/>
    </source>
</evidence>
<dbReference type="Proteomes" id="UP000192907">
    <property type="component" value="Unassembled WGS sequence"/>
</dbReference>
<dbReference type="InterPro" id="IPR044856">
    <property type="entry name" value="Malate_synth_C_sf"/>
</dbReference>
<keyword evidence="5" id="KW-0659">Purine metabolism</keyword>
<dbReference type="InterPro" id="IPR001466">
    <property type="entry name" value="Beta-lactam-related"/>
</dbReference>
<dbReference type="Gene3D" id="3.40.710.10">
    <property type="entry name" value="DD-peptidase/beta-lactamase superfamily"/>
    <property type="match status" value="1"/>
</dbReference>
<dbReference type="InterPro" id="IPR046363">
    <property type="entry name" value="MS_N_TIM-barrel_dom"/>
</dbReference>
<dbReference type="InterPro" id="IPR012338">
    <property type="entry name" value="Beta-lactam/transpept-like"/>
</dbReference>
<dbReference type="PANTHER" id="PTHR42902:SF1">
    <property type="entry name" value="MALATE SYNTHASE 1-RELATED"/>
    <property type="match status" value="1"/>
</dbReference>
<evidence type="ECO:0000259" key="10">
    <source>
        <dbReference type="Pfam" id="PF01274"/>
    </source>
</evidence>
<accession>A0A1Y6CCT7</accession>
<dbReference type="SUPFAM" id="SSF51645">
    <property type="entry name" value="Malate synthase G"/>
    <property type="match status" value="1"/>
</dbReference>
<dbReference type="PANTHER" id="PTHR42902">
    <property type="entry name" value="MALATE SYNTHASE"/>
    <property type="match status" value="1"/>
</dbReference>
<dbReference type="SUPFAM" id="SSF49785">
    <property type="entry name" value="Galactose-binding domain-like"/>
    <property type="match status" value="2"/>
</dbReference>
<comment type="similarity">
    <text evidence="1">Belongs to the malate synthase family.</text>
</comment>
<dbReference type="InterPro" id="IPR015908">
    <property type="entry name" value="Allantoicase_dom"/>
</dbReference>
<dbReference type="Pfam" id="PF03561">
    <property type="entry name" value="Allantoicase"/>
    <property type="match status" value="2"/>
</dbReference>
<dbReference type="EMBL" id="FWZT01000018">
    <property type="protein sequence ID" value="SMF57231.1"/>
    <property type="molecule type" value="Genomic_DNA"/>
</dbReference>
<proteinExistence type="inferred from homology"/>
<evidence type="ECO:0000256" key="2">
    <source>
        <dbReference type="ARBA" id="ARBA00012636"/>
    </source>
</evidence>
<evidence type="ECO:0000313" key="15">
    <source>
        <dbReference type="Proteomes" id="UP000192907"/>
    </source>
</evidence>
<feature type="domain" description="Allantoicase" evidence="11">
    <location>
        <begin position="1236"/>
        <end position="1373"/>
    </location>
</feature>
<dbReference type="Gene3D" id="2.60.120.260">
    <property type="entry name" value="Galactose-binding domain-like"/>
    <property type="match status" value="2"/>
</dbReference>
<keyword evidence="4" id="KW-0816">Tricarboxylic acid cycle</keyword>
<dbReference type="InterPro" id="IPR048355">
    <property type="entry name" value="MS_C"/>
</dbReference>
<feature type="domain" description="Beta-lactamase-related" evidence="9">
    <location>
        <begin position="834"/>
        <end position="1159"/>
    </location>
</feature>
<evidence type="ECO:0000259" key="12">
    <source>
        <dbReference type="Pfam" id="PF09349"/>
    </source>
</evidence>
<evidence type="ECO:0000256" key="6">
    <source>
        <dbReference type="ARBA" id="ARBA00022679"/>
    </source>
</evidence>
<dbReference type="GO" id="GO:0000256">
    <property type="term" value="P:allantoin catabolic process"/>
    <property type="evidence" value="ECO:0007669"/>
    <property type="project" value="InterPro"/>
</dbReference>
<dbReference type="InterPro" id="IPR036778">
    <property type="entry name" value="OHCU_decarboxylase_sf"/>
</dbReference>
<dbReference type="EC" id="2.3.3.9" evidence="2"/>